<keyword evidence="7 8" id="KW-0604">Photosystem II</keyword>
<sequence length="38" mass="4238">MDLRLLIVLLPLVLAIGWVVYNIGAIAIKQAQNYLNKS</sequence>
<dbReference type="GO" id="GO:0015979">
    <property type="term" value="P:photosynthesis"/>
    <property type="evidence" value="ECO:0007669"/>
    <property type="project" value="UniProtKB-UniRule"/>
</dbReference>
<feature type="topological domain" description="Lumenal" evidence="8">
    <location>
        <begin position="24"/>
        <end position="38"/>
    </location>
</feature>
<evidence type="ECO:0000313" key="11">
    <source>
        <dbReference type="Proteomes" id="UP000186657"/>
    </source>
</evidence>
<comment type="function">
    <text evidence="8">Loosely associated component of the core of photosystem II (PSII). PSII is a light-driven water plastoquinone oxidoreductase, using light energy to abstract electrons from H(2)O, generating a proton gradient subsequently used for ATP formation.</text>
</comment>
<dbReference type="RefSeq" id="WP_075896847.1">
    <property type="nucleotide sequence ID" value="NZ_MKZS01000001.1"/>
</dbReference>
<dbReference type="HAMAP" id="MF_00717">
    <property type="entry name" value="PSII_PsbY"/>
    <property type="match status" value="1"/>
</dbReference>
<reference evidence="10 11" key="1">
    <citation type="submission" date="2016-10" db="EMBL/GenBank/DDBJ databases">
        <title>Comparative genomics uncovers the prolific and rare metabolic potential of the cyanobacterial genus Moorea.</title>
        <authorList>
            <person name="Leao T."/>
            <person name="Castelao G."/>
            <person name="Korobeynikov A."/>
            <person name="Monroe E.A."/>
            <person name="Podell S."/>
            <person name="Glukhov E."/>
            <person name="Allen E."/>
            <person name="Gerwick W.H."/>
            <person name="Gerwick L."/>
        </authorList>
    </citation>
    <scope>NUCLEOTIDE SEQUENCE [LARGE SCALE GENOMIC DNA]</scope>
    <source>
        <strain evidence="10 11">PNG5-198</strain>
    </source>
</reference>
<comment type="caution">
    <text evidence="10">The sequence shown here is derived from an EMBL/GenBank/DDBJ whole genome shotgun (WGS) entry which is preliminary data.</text>
</comment>
<protein>
    <recommendedName>
        <fullName evidence="8">Photosystem II reaction center protein Y</fullName>
    </recommendedName>
</protein>
<dbReference type="GO" id="GO:0030145">
    <property type="term" value="F:manganese ion binding"/>
    <property type="evidence" value="ECO:0007669"/>
    <property type="project" value="InterPro"/>
</dbReference>
<keyword evidence="11" id="KW-1185">Reference proteome</keyword>
<evidence type="ECO:0000256" key="1">
    <source>
        <dbReference type="ARBA" id="ARBA00004370"/>
    </source>
</evidence>
<keyword evidence="5 8" id="KW-0793">Thylakoid</keyword>
<evidence type="ECO:0000256" key="6">
    <source>
        <dbReference type="ARBA" id="ARBA00023136"/>
    </source>
</evidence>
<evidence type="ECO:0000256" key="7">
    <source>
        <dbReference type="ARBA" id="ARBA00023276"/>
    </source>
</evidence>
<evidence type="ECO:0000256" key="8">
    <source>
        <dbReference type="HAMAP-Rule" id="MF_00717"/>
    </source>
</evidence>
<proteinExistence type="inferred from homology"/>
<keyword evidence="2 8" id="KW-0602">Photosynthesis</keyword>
<name>A0A1U7MXH3_9CYAN</name>
<dbReference type="InterPro" id="IPR009388">
    <property type="entry name" value="PSII_PsbY"/>
</dbReference>
<comment type="subunit">
    <text evidence="8">PSII is composed of 1 copy each of membrane proteins PsbA, PsbB, PsbC, PsbD, PsbE, PsbF, PsbH, PsbI, PsbJ, PsbK, PsbL, PsbM, PsbT, PsbX, PsbY, PsbZ, Psb30/Ycf12, peripheral proteins PsbO, CyanoQ (PsbQ), PsbU, PsbV and a large number of cofactors. It forms dimeric complexes.</text>
</comment>
<organism evidence="10 11">
    <name type="scientific">Moorena bouillonii PNG</name>
    <dbReference type="NCBI Taxonomy" id="568701"/>
    <lineage>
        <taxon>Bacteria</taxon>
        <taxon>Bacillati</taxon>
        <taxon>Cyanobacteriota</taxon>
        <taxon>Cyanophyceae</taxon>
        <taxon>Coleofasciculales</taxon>
        <taxon>Coleofasciculaceae</taxon>
        <taxon>Moorena</taxon>
    </lineage>
</organism>
<dbReference type="Pfam" id="PF06298">
    <property type="entry name" value="PsbY"/>
    <property type="match status" value="1"/>
</dbReference>
<keyword evidence="6 8" id="KW-0472">Membrane</keyword>
<evidence type="ECO:0000256" key="9">
    <source>
        <dbReference type="SAM" id="Phobius"/>
    </source>
</evidence>
<evidence type="ECO:0000256" key="4">
    <source>
        <dbReference type="ARBA" id="ARBA00022989"/>
    </source>
</evidence>
<comment type="subcellular location">
    <subcellularLocation>
        <location evidence="8">Cellular thylakoid membrane</location>
        <topology evidence="8">Single-pass membrane protein</topology>
    </subcellularLocation>
    <subcellularLocation>
        <location evidence="1">Membrane</location>
    </subcellularLocation>
</comment>
<feature type="transmembrane region" description="Helical" evidence="9">
    <location>
        <begin position="6"/>
        <end position="28"/>
    </location>
</feature>
<dbReference type="GO" id="GO:0009523">
    <property type="term" value="C:photosystem II"/>
    <property type="evidence" value="ECO:0007669"/>
    <property type="project" value="UniProtKB-KW"/>
</dbReference>
<gene>
    <name evidence="8" type="primary">psbY</name>
    <name evidence="10" type="ORF">BJP37_04410</name>
</gene>
<comment type="similarity">
    <text evidence="8">Belongs to the PsbY family.</text>
</comment>
<evidence type="ECO:0000256" key="3">
    <source>
        <dbReference type="ARBA" id="ARBA00022692"/>
    </source>
</evidence>
<evidence type="ECO:0000313" key="10">
    <source>
        <dbReference type="EMBL" id="OLT58402.1"/>
    </source>
</evidence>
<keyword evidence="4 8" id="KW-1133">Transmembrane helix</keyword>
<dbReference type="NCBIfam" id="NF009711">
    <property type="entry name" value="PRK13240.1"/>
    <property type="match status" value="1"/>
</dbReference>
<accession>A0A1U7MXH3</accession>
<dbReference type="GO" id="GO:0031676">
    <property type="term" value="C:plasma membrane-derived thylakoid membrane"/>
    <property type="evidence" value="ECO:0007669"/>
    <property type="project" value="UniProtKB-SubCell"/>
</dbReference>
<dbReference type="EMBL" id="MKZS01000001">
    <property type="protein sequence ID" value="OLT58402.1"/>
    <property type="molecule type" value="Genomic_DNA"/>
</dbReference>
<keyword evidence="3 8" id="KW-0812">Transmembrane</keyword>
<evidence type="ECO:0000256" key="2">
    <source>
        <dbReference type="ARBA" id="ARBA00022531"/>
    </source>
</evidence>
<dbReference type="Proteomes" id="UP000186657">
    <property type="component" value="Unassembled WGS sequence"/>
</dbReference>
<dbReference type="AlphaFoldDB" id="A0A1U7MXH3"/>
<feature type="topological domain" description="Lumenal" evidence="8">
    <location>
        <begin position="1"/>
        <end position="4"/>
    </location>
</feature>
<evidence type="ECO:0000256" key="5">
    <source>
        <dbReference type="ARBA" id="ARBA00023078"/>
    </source>
</evidence>